<feature type="chain" id="PRO_5040867365" description="PE-PGRS family protein" evidence="2">
    <location>
        <begin position="31"/>
        <end position="220"/>
    </location>
</feature>
<feature type="transmembrane region" description="Helical" evidence="1">
    <location>
        <begin position="93"/>
        <end position="114"/>
    </location>
</feature>
<reference evidence="3" key="1">
    <citation type="submission" date="2021-08" db="EMBL/GenBank/DDBJ databases">
        <title>Whole genome sequencing of non-tuberculosis mycobacteria type-strains.</title>
        <authorList>
            <person name="Igarashi Y."/>
            <person name="Osugi A."/>
            <person name="Mitarai S."/>
        </authorList>
    </citation>
    <scope>NUCLEOTIDE SEQUENCE</scope>
    <source>
        <strain evidence="3">JCM 30995</strain>
    </source>
</reference>
<organism evidence="3 4">
    <name type="scientific">Mycolicibacter heraklionensis</name>
    <dbReference type="NCBI Taxonomy" id="512402"/>
    <lineage>
        <taxon>Bacteria</taxon>
        <taxon>Bacillati</taxon>
        <taxon>Actinomycetota</taxon>
        <taxon>Actinomycetes</taxon>
        <taxon>Mycobacteriales</taxon>
        <taxon>Mycobacteriaceae</taxon>
        <taxon>Mycolicibacter</taxon>
    </lineage>
</organism>
<keyword evidence="1" id="KW-0812">Transmembrane</keyword>
<dbReference type="KEGG" id="mher:K3U94_22355"/>
<keyword evidence="2" id="KW-0732">Signal</keyword>
<keyword evidence="1" id="KW-0472">Membrane</keyword>
<dbReference type="AlphaFoldDB" id="A0A9X7WG27"/>
<dbReference type="Proteomes" id="UP000825008">
    <property type="component" value="Chromosome"/>
</dbReference>
<gene>
    <name evidence="3" type="ORF">K3U94_22355</name>
</gene>
<evidence type="ECO:0000313" key="3">
    <source>
        <dbReference type="EMBL" id="QZA07616.1"/>
    </source>
</evidence>
<sequence length="220" mass="22623">MWTTSNGYSRAIASVATAGAVAFSASGVTAMTATALPASPASASVFAPVELTALSGDSSLMDIIGTLTGLNWIIPFLDNPDNPLFPLVISLEALGELFVIIPLTLLIGTPLLLLTEGFQGIQDTFSLLGTAVDGVQSLIDELADWYQTRNWFTGQLLDAGSSEAVGVAGWGDVFHPSGLDDIVAPVSLDDGFTVGAVDAGLPMDGFDAVLTDFGLGDLIA</sequence>
<evidence type="ECO:0000313" key="4">
    <source>
        <dbReference type="Proteomes" id="UP000825008"/>
    </source>
</evidence>
<keyword evidence="1" id="KW-1133">Transmembrane helix</keyword>
<evidence type="ECO:0008006" key="5">
    <source>
        <dbReference type="Google" id="ProtNLM"/>
    </source>
</evidence>
<evidence type="ECO:0000256" key="2">
    <source>
        <dbReference type="SAM" id="SignalP"/>
    </source>
</evidence>
<feature type="signal peptide" evidence="2">
    <location>
        <begin position="1"/>
        <end position="30"/>
    </location>
</feature>
<accession>A0A9X7WG27</accession>
<evidence type="ECO:0000256" key="1">
    <source>
        <dbReference type="SAM" id="Phobius"/>
    </source>
</evidence>
<dbReference type="EMBL" id="CP080997">
    <property type="protein sequence ID" value="QZA07616.1"/>
    <property type="molecule type" value="Genomic_DNA"/>
</dbReference>
<proteinExistence type="predicted"/>
<protein>
    <recommendedName>
        <fullName evidence="5">PE-PGRS family protein</fullName>
    </recommendedName>
</protein>
<dbReference type="RefSeq" id="WP_220695067.1">
    <property type="nucleotide sequence ID" value="NZ_CP080997.1"/>
</dbReference>
<name>A0A9X7WG27_9MYCO</name>